<dbReference type="AlphaFoldDB" id="A0A133XDY3"/>
<comment type="function">
    <text evidence="4">Chaperone for NapA, the catalytic subunit of the periplasmic nitrate reductase. It binds directly and specifically to the twin-arginine signal peptide of NapA, preventing premature interaction with the Tat translocase and premature export.</text>
</comment>
<keyword evidence="3 4" id="KW-0143">Chaperone</keyword>
<gene>
    <name evidence="4" type="primary">napD</name>
    <name evidence="5" type="ORF">AT959_19780</name>
</gene>
<dbReference type="InterPro" id="IPR005623">
    <property type="entry name" value="Chaperone_NapD_NO3_reduct"/>
</dbReference>
<dbReference type="HAMAP" id="MF_02200">
    <property type="entry name" value="NapD"/>
    <property type="match status" value="1"/>
</dbReference>
<dbReference type="STRING" id="281362.AT959_19780"/>
<evidence type="ECO:0000256" key="1">
    <source>
        <dbReference type="ARBA" id="ARBA00004496"/>
    </source>
</evidence>
<protein>
    <recommendedName>
        <fullName evidence="4">Chaperone NapD</fullName>
    </recommendedName>
    <alternativeName>
        <fullName evidence="4">NapA signal peptide-binding chaperone NapD</fullName>
    </alternativeName>
</protein>
<accession>A0A133XDY3</accession>
<dbReference type="GO" id="GO:0051224">
    <property type="term" value="P:negative regulation of protein transport"/>
    <property type="evidence" value="ECO:0007669"/>
    <property type="project" value="UniProtKB-UniRule"/>
</dbReference>
<dbReference type="Gene3D" id="3.30.70.920">
    <property type="match status" value="1"/>
</dbReference>
<comment type="similarity">
    <text evidence="4">Belongs to the NapD family.</text>
</comment>
<dbReference type="Proteomes" id="UP000070186">
    <property type="component" value="Unassembled WGS sequence"/>
</dbReference>
<evidence type="ECO:0000256" key="3">
    <source>
        <dbReference type="ARBA" id="ARBA00023186"/>
    </source>
</evidence>
<dbReference type="Pfam" id="PF03927">
    <property type="entry name" value="NapD"/>
    <property type="match status" value="1"/>
</dbReference>
<keyword evidence="2 4" id="KW-0963">Cytoplasm</keyword>
<dbReference type="EMBL" id="LODL01000040">
    <property type="protein sequence ID" value="KXB29148.1"/>
    <property type="molecule type" value="Genomic_DNA"/>
</dbReference>
<sequence>MNISSVILGVAPADAAGVGERLAALAGVEVHALVEDGRMIVTIESASDGATVDTFEVIRQMPGVLSASLVYHHFESDPDEEA</sequence>
<comment type="subcellular location">
    <subcellularLocation>
        <location evidence="1 4">Cytoplasm</location>
    </subcellularLocation>
</comment>
<proteinExistence type="inferred from homology"/>
<evidence type="ECO:0000313" key="6">
    <source>
        <dbReference type="Proteomes" id="UP000070186"/>
    </source>
</evidence>
<organism evidence="5 6">
    <name type="scientific">Dechloromonas denitrificans</name>
    <dbReference type="NCBI Taxonomy" id="281362"/>
    <lineage>
        <taxon>Bacteria</taxon>
        <taxon>Pseudomonadati</taxon>
        <taxon>Pseudomonadota</taxon>
        <taxon>Betaproteobacteria</taxon>
        <taxon>Rhodocyclales</taxon>
        <taxon>Azonexaceae</taxon>
        <taxon>Dechloromonas</taxon>
    </lineage>
</organism>
<evidence type="ECO:0000313" key="5">
    <source>
        <dbReference type="EMBL" id="KXB29148.1"/>
    </source>
</evidence>
<dbReference type="PANTHER" id="PTHR38603">
    <property type="entry name" value="CHAPERONE NAPD"/>
    <property type="match status" value="1"/>
</dbReference>
<reference evidence="5 6" key="1">
    <citation type="submission" date="2015-12" db="EMBL/GenBank/DDBJ databases">
        <title>Nitrous oxide reduction kinetics distinguish bacteria harboring typical versus atypical NosZ.</title>
        <authorList>
            <person name="Yoon S."/>
            <person name="Nissen S."/>
            <person name="Park D."/>
            <person name="Sanford R.A."/>
            <person name="Loeffler F.E."/>
        </authorList>
    </citation>
    <scope>NUCLEOTIDE SEQUENCE [LARGE SCALE GENOMIC DNA]</scope>
    <source>
        <strain evidence="5 6">ATCC BAA-841</strain>
    </source>
</reference>
<dbReference type="GO" id="GO:0005048">
    <property type="term" value="F:signal sequence binding"/>
    <property type="evidence" value="ECO:0007669"/>
    <property type="project" value="UniProtKB-UniRule"/>
</dbReference>
<evidence type="ECO:0000256" key="2">
    <source>
        <dbReference type="ARBA" id="ARBA00022490"/>
    </source>
</evidence>
<dbReference type="PANTHER" id="PTHR38603:SF1">
    <property type="entry name" value="CHAPERONE NAPD"/>
    <property type="match status" value="1"/>
</dbReference>
<keyword evidence="6" id="KW-1185">Reference proteome</keyword>
<comment type="caution">
    <text evidence="5">The sequence shown here is derived from an EMBL/GenBank/DDBJ whole genome shotgun (WGS) entry which is preliminary data.</text>
</comment>
<comment type="subunit">
    <text evidence="4">Interacts with the cytoplasmic NapA precursor.</text>
</comment>
<dbReference type="GO" id="GO:0005737">
    <property type="term" value="C:cytoplasm"/>
    <property type="evidence" value="ECO:0007669"/>
    <property type="project" value="UniProtKB-SubCell"/>
</dbReference>
<name>A0A133XDY3_9RHOO</name>
<evidence type="ECO:0000256" key="4">
    <source>
        <dbReference type="HAMAP-Rule" id="MF_02200"/>
    </source>
</evidence>